<evidence type="ECO:0000313" key="4">
    <source>
        <dbReference type="Proteomes" id="UP000483820"/>
    </source>
</evidence>
<sequence length="435" mass="50502">MFIRVALLLLLANLVLIDSLKVQKVLKDIGKRFSQLDKVIKSKKTQYTVQNSEFLGLYLNSENAYELYSEASVLDIKARTSRQVRNSFIEASSTQNYRFQDALVYIEGIMLSNFTAEVYQYIKYLTHSASQHKGWYLKAIPLGFDETDKHTLKFKLDLLLKDKLDVDVNLEFEFTMKTKFSVYTNRFFYLASIVQGGTCADKGIVGHTNSEFQGIDSWIENVEGLKKKPTTKLFLKLFTPAVYQYLEENPNKLPRYWLSGINSTLTKINVCHEKVTEPVEYTEDQFRSWYAQFGLMWHPKEGFENQTYSLQLIELLDDSITAKITMKLQMGRDKDAELHDWDFKMLAKKKYQIDEETAIDLPAADTAIFRFKTVSQAADSTDEEKVETEHEWSFDIKWDQMDQFYYIEKMGIGCAKPWTVKGVFKSIVDAIGKKK</sequence>
<gene>
    <name evidence="3" type="ORF">GCK72_006828</name>
</gene>
<feature type="signal peptide" evidence="1">
    <location>
        <begin position="1"/>
        <end position="19"/>
    </location>
</feature>
<reference evidence="3 4" key="1">
    <citation type="submission" date="2019-12" db="EMBL/GenBank/DDBJ databases">
        <title>Chromosome-level assembly of the Caenorhabditis remanei genome.</title>
        <authorList>
            <person name="Teterina A.A."/>
            <person name="Willis J.H."/>
            <person name="Phillips P.C."/>
        </authorList>
    </citation>
    <scope>NUCLEOTIDE SEQUENCE [LARGE SCALE GENOMIC DNA]</scope>
    <source>
        <strain evidence="3 4">PX506</strain>
        <tissue evidence="3">Whole organism</tissue>
    </source>
</reference>
<dbReference type="GeneID" id="78774239"/>
<dbReference type="CTD" id="78774239"/>
<dbReference type="EMBL" id="WUAV01000002">
    <property type="protein sequence ID" value="KAF1766870.1"/>
    <property type="molecule type" value="Genomic_DNA"/>
</dbReference>
<dbReference type="KEGG" id="crq:GCK72_006828"/>
<dbReference type="Proteomes" id="UP000483820">
    <property type="component" value="Chromosome II"/>
</dbReference>
<feature type="domain" description="NTF2-like" evidence="2">
    <location>
        <begin position="76"/>
        <end position="203"/>
    </location>
</feature>
<protein>
    <recommendedName>
        <fullName evidence="2">NTF2-like domain-containing protein</fullName>
    </recommendedName>
</protein>
<proteinExistence type="predicted"/>
<dbReference type="RefSeq" id="XP_053590012.1">
    <property type="nucleotide sequence ID" value="XM_053725818.1"/>
</dbReference>
<evidence type="ECO:0000259" key="2">
    <source>
        <dbReference type="Pfam" id="PF26529"/>
    </source>
</evidence>
<dbReference type="AlphaFoldDB" id="A0A6A5HFY8"/>
<evidence type="ECO:0000313" key="3">
    <source>
        <dbReference type="EMBL" id="KAF1766870.1"/>
    </source>
</evidence>
<comment type="caution">
    <text evidence="3">The sequence shown here is derived from an EMBL/GenBank/DDBJ whole genome shotgun (WGS) entry which is preliminary data.</text>
</comment>
<keyword evidence="1" id="KW-0732">Signal</keyword>
<name>A0A6A5HFY8_CAERE</name>
<feature type="chain" id="PRO_5025484281" description="NTF2-like domain-containing protein" evidence="1">
    <location>
        <begin position="20"/>
        <end position="435"/>
    </location>
</feature>
<dbReference type="Pfam" id="PF26529">
    <property type="entry name" value="NTF2_2"/>
    <property type="match status" value="2"/>
</dbReference>
<organism evidence="3 4">
    <name type="scientific">Caenorhabditis remanei</name>
    <name type="common">Caenorhabditis vulgaris</name>
    <dbReference type="NCBI Taxonomy" id="31234"/>
    <lineage>
        <taxon>Eukaryota</taxon>
        <taxon>Metazoa</taxon>
        <taxon>Ecdysozoa</taxon>
        <taxon>Nematoda</taxon>
        <taxon>Chromadorea</taxon>
        <taxon>Rhabditida</taxon>
        <taxon>Rhabditina</taxon>
        <taxon>Rhabditomorpha</taxon>
        <taxon>Rhabditoidea</taxon>
        <taxon>Rhabditidae</taxon>
        <taxon>Peloderinae</taxon>
        <taxon>Caenorhabditis</taxon>
    </lineage>
</organism>
<accession>A0A6A5HFY8</accession>
<dbReference type="InterPro" id="IPR058879">
    <property type="entry name" value="NTF2-like_dom_nem"/>
</dbReference>
<evidence type="ECO:0000256" key="1">
    <source>
        <dbReference type="SAM" id="SignalP"/>
    </source>
</evidence>
<feature type="domain" description="NTF2-like" evidence="2">
    <location>
        <begin position="225"/>
        <end position="351"/>
    </location>
</feature>